<name>A0AB39LHM5_9ACTN</name>
<keyword evidence="1" id="KW-0805">Transcription regulation</keyword>
<gene>
    <name evidence="7" type="ORF">AB5J57_00940</name>
</gene>
<evidence type="ECO:0000256" key="1">
    <source>
        <dbReference type="ARBA" id="ARBA00023015"/>
    </source>
</evidence>
<dbReference type="SUPFAM" id="SSF48498">
    <property type="entry name" value="Tetracyclin repressor-like, C-terminal domain"/>
    <property type="match status" value="1"/>
</dbReference>
<dbReference type="GO" id="GO:0003700">
    <property type="term" value="F:DNA-binding transcription factor activity"/>
    <property type="evidence" value="ECO:0007669"/>
    <property type="project" value="TreeGrafter"/>
</dbReference>
<evidence type="ECO:0000256" key="3">
    <source>
        <dbReference type="ARBA" id="ARBA00023163"/>
    </source>
</evidence>
<dbReference type="InterPro" id="IPR001647">
    <property type="entry name" value="HTH_TetR"/>
</dbReference>
<dbReference type="InterPro" id="IPR049445">
    <property type="entry name" value="TetR_SbtR-like_C"/>
</dbReference>
<feature type="DNA-binding region" description="H-T-H motif" evidence="4">
    <location>
        <begin position="40"/>
        <end position="59"/>
    </location>
</feature>
<sequence>MQQGPATTPARRRRADAERNRARLITAAQRAITETGVRVSLEQVARDADVSIATLYRHFPTRDALIEAVYRQAMSSLVDAASRLSGERDAVAALREWLLLFVDFLDTKKGMSEALGTLIGGTGALYGESSARLASAAAELVGRATRAGGIRPDVEPLDLLRALGGVANVSPDPDWKRSATRMVDVLINGLRDRTAVLPRRSGAAVPSGEGASSPKGKA</sequence>
<feature type="domain" description="HTH tetR-type" evidence="6">
    <location>
        <begin position="18"/>
        <end position="77"/>
    </location>
</feature>
<reference evidence="7" key="1">
    <citation type="submission" date="2024-07" db="EMBL/GenBank/DDBJ databases">
        <authorList>
            <person name="Yu S.T."/>
        </authorList>
    </citation>
    <scope>NUCLEOTIDE SEQUENCE</scope>
    <source>
        <strain evidence="7">R02</strain>
    </source>
</reference>
<dbReference type="PRINTS" id="PR00455">
    <property type="entry name" value="HTHTETR"/>
</dbReference>
<evidence type="ECO:0000313" key="7">
    <source>
        <dbReference type="EMBL" id="XDP92160.1"/>
    </source>
</evidence>
<dbReference type="PANTHER" id="PTHR30055">
    <property type="entry name" value="HTH-TYPE TRANSCRIPTIONAL REGULATOR RUTR"/>
    <property type="match status" value="1"/>
</dbReference>
<evidence type="ECO:0000259" key="6">
    <source>
        <dbReference type="PROSITE" id="PS50977"/>
    </source>
</evidence>
<feature type="region of interest" description="Disordered" evidence="5">
    <location>
        <begin position="198"/>
        <end position="218"/>
    </location>
</feature>
<accession>A0AB39LHM5</accession>
<dbReference type="Gene3D" id="1.10.357.10">
    <property type="entry name" value="Tetracycline Repressor, domain 2"/>
    <property type="match status" value="1"/>
</dbReference>
<dbReference type="SUPFAM" id="SSF46689">
    <property type="entry name" value="Homeodomain-like"/>
    <property type="match status" value="1"/>
</dbReference>
<keyword evidence="3" id="KW-0804">Transcription</keyword>
<organism evidence="7">
    <name type="scientific">Streptomyces sp. R02</name>
    <dbReference type="NCBI Taxonomy" id="3238623"/>
    <lineage>
        <taxon>Bacteria</taxon>
        <taxon>Bacillati</taxon>
        <taxon>Actinomycetota</taxon>
        <taxon>Actinomycetes</taxon>
        <taxon>Kitasatosporales</taxon>
        <taxon>Streptomycetaceae</taxon>
        <taxon>Streptomyces</taxon>
    </lineage>
</organism>
<dbReference type="Pfam" id="PF21597">
    <property type="entry name" value="TetR_C_43"/>
    <property type="match status" value="1"/>
</dbReference>
<dbReference type="RefSeq" id="WP_369154060.1">
    <property type="nucleotide sequence ID" value="NZ_CP163429.1"/>
</dbReference>
<evidence type="ECO:0000256" key="5">
    <source>
        <dbReference type="SAM" id="MobiDB-lite"/>
    </source>
</evidence>
<dbReference type="InterPro" id="IPR036271">
    <property type="entry name" value="Tet_transcr_reg_TetR-rel_C_sf"/>
</dbReference>
<dbReference type="PANTHER" id="PTHR30055:SF234">
    <property type="entry name" value="HTH-TYPE TRANSCRIPTIONAL REGULATOR BETI"/>
    <property type="match status" value="1"/>
</dbReference>
<protein>
    <submittedName>
        <fullName evidence="7">TetR/AcrR family transcriptional regulator</fullName>
    </submittedName>
</protein>
<dbReference type="InterPro" id="IPR009057">
    <property type="entry name" value="Homeodomain-like_sf"/>
</dbReference>
<dbReference type="InterPro" id="IPR050109">
    <property type="entry name" value="HTH-type_TetR-like_transc_reg"/>
</dbReference>
<evidence type="ECO:0000256" key="4">
    <source>
        <dbReference type="PROSITE-ProRule" id="PRU00335"/>
    </source>
</evidence>
<dbReference type="EMBL" id="CP163429">
    <property type="protein sequence ID" value="XDP92160.1"/>
    <property type="molecule type" value="Genomic_DNA"/>
</dbReference>
<dbReference type="PROSITE" id="PS50977">
    <property type="entry name" value="HTH_TETR_2"/>
    <property type="match status" value="1"/>
</dbReference>
<dbReference type="GO" id="GO:0000976">
    <property type="term" value="F:transcription cis-regulatory region binding"/>
    <property type="evidence" value="ECO:0007669"/>
    <property type="project" value="TreeGrafter"/>
</dbReference>
<evidence type="ECO:0000256" key="2">
    <source>
        <dbReference type="ARBA" id="ARBA00023125"/>
    </source>
</evidence>
<proteinExistence type="predicted"/>
<dbReference type="AlphaFoldDB" id="A0AB39LHM5"/>
<dbReference type="Pfam" id="PF00440">
    <property type="entry name" value="TetR_N"/>
    <property type="match status" value="1"/>
</dbReference>
<keyword evidence="2 4" id="KW-0238">DNA-binding</keyword>